<reference evidence="2" key="2">
    <citation type="submission" date="2013-07" db="EMBL/GenBank/DDBJ databases">
        <authorList>
            <consortium name="The Broad Institute Genome Sequencing Platform"/>
            <person name="Cuomo C."/>
            <person name="Litvintseva A."/>
            <person name="Chen Y."/>
            <person name="Heitman J."/>
            <person name="Sun S."/>
            <person name="Springer D."/>
            <person name="Dromer F."/>
            <person name="Young S.K."/>
            <person name="Zeng Q."/>
            <person name="Gargeya S."/>
            <person name="Fitzgerald M."/>
            <person name="Abouelleil A."/>
            <person name="Alvarado L."/>
            <person name="Berlin A.M."/>
            <person name="Chapman S.B."/>
            <person name="Dewar J."/>
            <person name="Goldberg J."/>
            <person name="Griggs A."/>
            <person name="Gujja S."/>
            <person name="Hansen M."/>
            <person name="Howarth C."/>
            <person name="Imamovic A."/>
            <person name="Larimer J."/>
            <person name="McCowan C."/>
            <person name="Murphy C."/>
            <person name="Pearson M."/>
            <person name="Priest M."/>
            <person name="Roberts A."/>
            <person name="Saif S."/>
            <person name="Shea T."/>
            <person name="Sykes S."/>
            <person name="Wortman J."/>
            <person name="Nusbaum C."/>
            <person name="Birren B."/>
        </authorList>
    </citation>
    <scope>NUCLEOTIDE SEQUENCE</scope>
    <source>
        <strain evidence="2">CBS 10117</strain>
    </source>
</reference>
<evidence type="ECO:0000313" key="3">
    <source>
        <dbReference type="Proteomes" id="UP000078595"/>
    </source>
</evidence>
<protein>
    <submittedName>
        <fullName evidence="1">Uncharacterized protein</fullName>
    </submittedName>
</protein>
<dbReference type="GeneID" id="28964124"/>
<keyword evidence="3" id="KW-1185">Reference proteome</keyword>
<evidence type="ECO:0000313" key="2">
    <source>
        <dbReference type="EMBL" id="WWC57891.1"/>
    </source>
</evidence>
<dbReference type="EMBL" id="CP144530">
    <property type="protein sequence ID" value="WWC57891.1"/>
    <property type="molecule type" value="Genomic_DNA"/>
</dbReference>
<reference evidence="1" key="1">
    <citation type="submission" date="2013-07" db="EMBL/GenBank/DDBJ databases">
        <title>The Genome Sequence of Cryptococcus dejecticola CBS10117.</title>
        <authorList>
            <consortium name="The Broad Institute Genome Sequencing Platform"/>
            <person name="Cuomo C."/>
            <person name="Litvintseva A."/>
            <person name="Chen Y."/>
            <person name="Heitman J."/>
            <person name="Sun S."/>
            <person name="Springer D."/>
            <person name="Dromer F."/>
            <person name="Young S.K."/>
            <person name="Zeng Q."/>
            <person name="Gargeya S."/>
            <person name="Fitzgerald M."/>
            <person name="Abouelleil A."/>
            <person name="Alvarado L."/>
            <person name="Berlin A.M."/>
            <person name="Chapman S.B."/>
            <person name="Dewar J."/>
            <person name="Goldberg J."/>
            <person name="Griggs A."/>
            <person name="Gujja S."/>
            <person name="Hansen M."/>
            <person name="Howarth C."/>
            <person name="Imamovic A."/>
            <person name="Larimer J."/>
            <person name="McCowan C."/>
            <person name="Murphy C."/>
            <person name="Pearson M."/>
            <person name="Priest M."/>
            <person name="Roberts A."/>
            <person name="Saif S."/>
            <person name="Shea T."/>
            <person name="Sykes S."/>
            <person name="Wortman J."/>
            <person name="Nusbaum C."/>
            <person name="Birren B."/>
        </authorList>
    </citation>
    <scope>NUCLEOTIDE SEQUENCE [LARGE SCALE GENOMIC DNA]</scope>
    <source>
        <strain evidence="1">CBS 10117</strain>
    </source>
</reference>
<dbReference type="RefSeq" id="XP_018266450.1">
    <property type="nucleotide sequence ID" value="XM_018403796.1"/>
</dbReference>
<accession>A0A1A6AF04</accession>
<dbReference type="AlphaFoldDB" id="A0A1A6AF04"/>
<organism evidence="1">
    <name type="scientific">Kwoniella dejecticola CBS 10117</name>
    <dbReference type="NCBI Taxonomy" id="1296121"/>
    <lineage>
        <taxon>Eukaryota</taxon>
        <taxon>Fungi</taxon>
        <taxon>Dikarya</taxon>
        <taxon>Basidiomycota</taxon>
        <taxon>Agaricomycotina</taxon>
        <taxon>Tremellomycetes</taxon>
        <taxon>Tremellales</taxon>
        <taxon>Cryptococcaceae</taxon>
        <taxon>Kwoniella</taxon>
    </lineage>
</organism>
<gene>
    <name evidence="1" type="ORF">I303_00425</name>
    <name evidence="2" type="ORF">I303_100426</name>
</gene>
<dbReference type="Proteomes" id="UP000078595">
    <property type="component" value="Chromosome 1"/>
</dbReference>
<reference evidence="2" key="3">
    <citation type="submission" date="2024-02" db="EMBL/GenBank/DDBJ databases">
        <title>Comparative genomics of Cryptococcus and Kwoniella reveals pathogenesis evolution and contrasting modes of karyotype evolution via chromosome fusion or intercentromeric recombination.</title>
        <authorList>
            <person name="Coelho M.A."/>
            <person name="David-Palma M."/>
            <person name="Shea T."/>
            <person name="Bowers K."/>
            <person name="McGinley-Smith S."/>
            <person name="Mohammad A.W."/>
            <person name="Gnirke A."/>
            <person name="Yurkov A.M."/>
            <person name="Nowrousian M."/>
            <person name="Sun S."/>
            <person name="Cuomo C.A."/>
            <person name="Heitman J."/>
        </authorList>
    </citation>
    <scope>NUCLEOTIDE SEQUENCE</scope>
    <source>
        <strain evidence="2">CBS 10117</strain>
    </source>
</reference>
<proteinExistence type="predicted"/>
<dbReference type="KEGG" id="kdj:28964124"/>
<dbReference type="VEuPathDB" id="FungiDB:I303_00425"/>
<dbReference type="EMBL" id="KI894027">
    <property type="protein sequence ID" value="OBR88608.1"/>
    <property type="molecule type" value="Genomic_DNA"/>
</dbReference>
<sequence>MRKIKEWLSRSSRTDTTRTNVDEVTLKLITFIDIHPDVIDSRYNCNPLTSTPTATAPSVTQGNINANSSGITHTPSATTHTHTHTHACNPRPVARSIINTEEMYNRPDLFNNMWRIWENRPSSAPDDQGGSECRMYPMNEGDRDVNRLSGYAYPLAENGSEILLDPRKKYEGLTRTPLSLRCISTKTKTRDHWRCKADLINDAFDFAHPDTKVIRSVNEYGTSTLMFDVSRQAEIESVMIENVLDDRSRIDLEKLRKKGDYVFDRITWTGNGWEENGDGCNPNDKVQEGVVVSPPGLVVRADCILRRA</sequence>
<name>A0A1A6AF04_9TREE</name>
<evidence type="ECO:0000313" key="1">
    <source>
        <dbReference type="EMBL" id="OBR88608.1"/>
    </source>
</evidence>